<feature type="region of interest" description="Disordered" evidence="1">
    <location>
        <begin position="1"/>
        <end position="68"/>
    </location>
</feature>
<dbReference type="Proteomes" id="UP001066276">
    <property type="component" value="Chromosome 1_1"/>
</dbReference>
<comment type="caution">
    <text evidence="2">The sequence shown here is derived from an EMBL/GenBank/DDBJ whole genome shotgun (WGS) entry which is preliminary data.</text>
</comment>
<dbReference type="AlphaFoldDB" id="A0AAV7X499"/>
<evidence type="ECO:0000313" key="2">
    <source>
        <dbReference type="EMBL" id="KAJ1219045.1"/>
    </source>
</evidence>
<sequence>MERCPGGTSERVVLVQRNIERKPEEDAGGVRKESGRKEDADRQRRRDDSTECPQLEGTLGPDPLGAISPNRVRYPMGCPRHHMCEARKGEIKWDGAVETWPRLA</sequence>
<name>A0AAV7X499_PLEWA</name>
<proteinExistence type="predicted"/>
<keyword evidence="3" id="KW-1185">Reference proteome</keyword>
<gene>
    <name evidence="2" type="ORF">NDU88_006616</name>
</gene>
<accession>A0AAV7X499</accession>
<reference evidence="2" key="1">
    <citation type="journal article" date="2022" name="bioRxiv">
        <title>Sequencing and chromosome-scale assembly of the giantPleurodeles waltlgenome.</title>
        <authorList>
            <person name="Brown T."/>
            <person name="Elewa A."/>
            <person name="Iarovenko S."/>
            <person name="Subramanian E."/>
            <person name="Araus A.J."/>
            <person name="Petzold A."/>
            <person name="Susuki M."/>
            <person name="Suzuki K.-i.T."/>
            <person name="Hayashi T."/>
            <person name="Toyoda A."/>
            <person name="Oliveira C."/>
            <person name="Osipova E."/>
            <person name="Leigh N.D."/>
            <person name="Simon A."/>
            <person name="Yun M.H."/>
        </authorList>
    </citation>
    <scope>NUCLEOTIDE SEQUENCE</scope>
    <source>
        <strain evidence="2">20211129_DDA</strain>
        <tissue evidence="2">Liver</tissue>
    </source>
</reference>
<evidence type="ECO:0000313" key="3">
    <source>
        <dbReference type="Proteomes" id="UP001066276"/>
    </source>
</evidence>
<dbReference type="EMBL" id="JANPWB010000001">
    <property type="protein sequence ID" value="KAJ1219045.1"/>
    <property type="molecule type" value="Genomic_DNA"/>
</dbReference>
<feature type="compositionally biased region" description="Basic and acidic residues" evidence="1">
    <location>
        <begin position="18"/>
        <end position="49"/>
    </location>
</feature>
<evidence type="ECO:0000256" key="1">
    <source>
        <dbReference type="SAM" id="MobiDB-lite"/>
    </source>
</evidence>
<protein>
    <submittedName>
        <fullName evidence="2">Uncharacterized protein</fullName>
    </submittedName>
</protein>
<organism evidence="2 3">
    <name type="scientific">Pleurodeles waltl</name>
    <name type="common">Iberian ribbed newt</name>
    <dbReference type="NCBI Taxonomy" id="8319"/>
    <lineage>
        <taxon>Eukaryota</taxon>
        <taxon>Metazoa</taxon>
        <taxon>Chordata</taxon>
        <taxon>Craniata</taxon>
        <taxon>Vertebrata</taxon>
        <taxon>Euteleostomi</taxon>
        <taxon>Amphibia</taxon>
        <taxon>Batrachia</taxon>
        <taxon>Caudata</taxon>
        <taxon>Salamandroidea</taxon>
        <taxon>Salamandridae</taxon>
        <taxon>Pleurodelinae</taxon>
        <taxon>Pleurodeles</taxon>
    </lineage>
</organism>